<evidence type="ECO:0000259" key="2">
    <source>
        <dbReference type="Pfam" id="PF25955"/>
    </source>
</evidence>
<gene>
    <name evidence="3" type="ORF">SAMN04488556_3803</name>
</gene>
<feature type="domain" description="DUF7992" evidence="2">
    <location>
        <begin position="3"/>
        <end position="143"/>
    </location>
</feature>
<accession>A0A1I6UEP5</accession>
<feature type="compositionally biased region" description="Pro residues" evidence="1">
    <location>
        <begin position="8"/>
        <end position="19"/>
    </location>
</feature>
<proteinExistence type="predicted"/>
<keyword evidence="4" id="KW-1185">Reference proteome</keyword>
<dbReference type="EMBL" id="FOZS01000004">
    <property type="protein sequence ID" value="SFS99903.1"/>
    <property type="molecule type" value="Genomic_DNA"/>
</dbReference>
<reference evidence="4" key="1">
    <citation type="submission" date="2016-10" db="EMBL/GenBank/DDBJ databases">
        <authorList>
            <person name="Varghese N."/>
            <person name="Submissions S."/>
        </authorList>
    </citation>
    <scope>NUCLEOTIDE SEQUENCE [LARGE SCALE GENOMIC DNA]</scope>
    <source>
        <strain evidence="4">DSM 22427</strain>
    </source>
</reference>
<dbReference type="AlphaFoldDB" id="A0A1I6UEP5"/>
<sequence>MSLDVDIPEPPTLDSPPSPGDYDAVVEPDERVGDSTPREALATFLQEGAWETGFDEWQDQTYMEVDEFQFVRELGLIDAFDFYWNVAAEDVGYRAPAVPEDLPAPYDDRFDRGEIQGIEEELNELGRTVSDVLETDYIHRSGEEFGFFSDY</sequence>
<dbReference type="Proteomes" id="UP000199199">
    <property type="component" value="Unassembled WGS sequence"/>
</dbReference>
<feature type="region of interest" description="Disordered" evidence="1">
    <location>
        <begin position="1"/>
        <end position="35"/>
    </location>
</feature>
<dbReference type="Pfam" id="PF25955">
    <property type="entry name" value="DUF7992"/>
    <property type="match status" value="1"/>
</dbReference>
<dbReference type="InterPro" id="IPR058305">
    <property type="entry name" value="DUF7992"/>
</dbReference>
<dbReference type="OrthoDB" id="165952at2157"/>
<name>A0A1I6UEP5_9EURY</name>
<evidence type="ECO:0000313" key="4">
    <source>
        <dbReference type="Proteomes" id="UP000199199"/>
    </source>
</evidence>
<evidence type="ECO:0000313" key="3">
    <source>
        <dbReference type="EMBL" id="SFS99903.1"/>
    </source>
</evidence>
<dbReference type="RefSeq" id="WP_092906949.1">
    <property type="nucleotide sequence ID" value="NZ_FOZS01000004.1"/>
</dbReference>
<protein>
    <recommendedName>
        <fullName evidence="2">DUF7992 domain-containing protein</fullName>
    </recommendedName>
</protein>
<evidence type="ECO:0000256" key="1">
    <source>
        <dbReference type="SAM" id="MobiDB-lite"/>
    </source>
</evidence>
<organism evidence="3 4">
    <name type="scientific">Halostagnicola kamekurae</name>
    <dbReference type="NCBI Taxonomy" id="619731"/>
    <lineage>
        <taxon>Archaea</taxon>
        <taxon>Methanobacteriati</taxon>
        <taxon>Methanobacteriota</taxon>
        <taxon>Stenosarchaea group</taxon>
        <taxon>Halobacteria</taxon>
        <taxon>Halobacteriales</taxon>
        <taxon>Natrialbaceae</taxon>
        <taxon>Halostagnicola</taxon>
    </lineage>
</organism>